<feature type="transmembrane region" description="Helical" evidence="10">
    <location>
        <begin position="346"/>
        <end position="365"/>
    </location>
</feature>
<feature type="transmembrane region" description="Helical" evidence="10">
    <location>
        <begin position="907"/>
        <end position="926"/>
    </location>
</feature>
<feature type="transmembrane region" description="Helical" evidence="10">
    <location>
        <begin position="985"/>
        <end position="1005"/>
    </location>
</feature>
<feature type="compositionally biased region" description="Low complexity" evidence="9">
    <location>
        <begin position="1131"/>
        <end position="1143"/>
    </location>
</feature>
<keyword evidence="6 10" id="KW-0812">Transmembrane</keyword>
<feature type="compositionally biased region" description="Polar residues" evidence="9">
    <location>
        <begin position="1111"/>
        <end position="1130"/>
    </location>
</feature>
<dbReference type="PANTHER" id="PTHR32063">
    <property type="match status" value="1"/>
</dbReference>
<reference evidence="12 13" key="1">
    <citation type="submission" date="2024-09" db="EMBL/GenBank/DDBJ databases">
        <title>Floridaenema gen nov. (Aerosakkonemataceae, Aerosakkonematales ord. nov., Cyanobacteria) from benthic tropical and subtropical fresh waters, with the description of four new species.</title>
        <authorList>
            <person name="Moretto J.A."/>
            <person name="Berthold D.E."/>
            <person name="Lefler F.W."/>
            <person name="Huang I.-S."/>
            <person name="Laughinghouse H. IV."/>
        </authorList>
    </citation>
    <scope>NUCLEOTIDE SEQUENCE [LARGE SCALE GENOMIC DNA]</scope>
    <source>
        <strain evidence="12 13">BLCC-F154</strain>
    </source>
</reference>
<keyword evidence="13" id="KW-1185">Reference proteome</keyword>
<comment type="subcellular location">
    <subcellularLocation>
        <location evidence="1">Cell inner membrane</location>
        <topology evidence="1">Multi-pass membrane protein</topology>
    </subcellularLocation>
</comment>
<keyword evidence="4" id="KW-1003">Cell membrane</keyword>
<feature type="domain" description="SSD" evidence="11">
    <location>
        <begin position="381"/>
        <end position="500"/>
    </location>
</feature>
<evidence type="ECO:0000256" key="3">
    <source>
        <dbReference type="ARBA" id="ARBA00022448"/>
    </source>
</evidence>
<name>A0ABV4Y4P9_9CYAN</name>
<feature type="transmembrane region" description="Helical" evidence="10">
    <location>
        <begin position="372"/>
        <end position="394"/>
    </location>
</feature>
<evidence type="ECO:0000256" key="9">
    <source>
        <dbReference type="SAM" id="MobiDB-lite"/>
    </source>
</evidence>
<dbReference type="Pfam" id="PF00873">
    <property type="entry name" value="ACR_tran"/>
    <property type="match status" value="1"/>
</dbReference>
<dbReference type="SUPFAM" id="SSF82714">
    <property type="entry name" value="Multidrug efflux transporter AcrB TolC docking domain, DN and DC subdomains"/>
    <property type="match status" value="2"/>
</dbReference>
<dbReference type="PROSITE" id="PS50156">
    <property type="entry name" value="SSD"/>
    <property type="match status" value="1"/>
</dbReference>
<feature type="transmembrane region" description="Helical" evidence="10">
    <location>
        <begin position="443"/>
        <end position="463"/>
    </location>
</feature>
<dbReference type="Gene3D" id="3.30.70.1440">
    <property type="entry name" value="Multidrug efflux transporter AcrB pore domain"/>
    <property type="match status" value="1"/>
</dbReference>
<comment type="similarity">
    <text evidence="2">Belongs to the resistance-nodulation-cell division (RND) (TC 2.A.6) family.</text>
</comment>
<evidence type="ECO:0000256" key="6">
    <source>
        <dbReference type="ARBA" id="ARBA00022692"/>
    </source>
</evidence>
<dbReference type="InterPro" id="IPR004764">
    <property type="entry name" value="MdtF-like"/>
</dbReference>
<keyword evidence="5" id="KW-0997">Cell inner membrane</keyword>
<evidence type="ECO:0000313" key="12">
    <source>
        <dbReference type="EMBL" id="MFB2933786.1"/>
    </source>
</evidence>
<protein>
    <submittedName>
        <fullName evidence="12">Efflux RND transporter permease subunit</fullName>
    </submittedName>
</protein>
<dbReference type="Gene3D" id="3.30.70.1320">
    <property type="entry name" value="Multidrug efflux transporter AcrB pore domain like"/>
    <property type="match status" value="1"/>
</dbReference>
<evidence type="ECO:0000256" key="7">
    <source>
        <dbReference type="ARBA" id="ARBA00022989"/>
    </source>
</evidence>
<feature type="transmembrane region" description="Helical" evidence="10">
    <location>
        <begin position="938"/>
        <end position="959"/>
    </location>
</feature>
<feature type="transmembrane region" description="Helical" evidence="10">
    <location>
        <begin position="400"/>
        <end position="423"/>
    </location>
</feature>
<comment type="caution">
    <text evidence="12">The sequence shown here is derived from an EMBL/GenBank/DDBJ whole genome shotgun (WGS) entry which is preliminary data.</text>
</comment>
<dbReference type="PRINTS" id="PR00702">
    <property type="entry name" value="ACRIFLAVINRP"/>
</dbReference>
<evidence type="ECO:0000259" key="11">
    <source>
        <dbReference type="PROSITE" id="PS50156"/>
    </source>
</evidence>
<dbReference type="InterPro" id="IPR001036">
    <property type="entry name" value="Acrflvin-R"/>
</dbReference>
<proteinExistence type="inferred from homology"/>
<evidence type="ECO:0000256" key="10">
    <source>
        <dbReference type="SAM" id="Phobius"/>
    </source>
</evidence>
<feature type="transmembrane region" description="Helical" evidence="10">
    <location>
        <begin position="881"/>
        <end position="900"/>
    </location>
</feature>
<dbReference type="PANTHER" id="PTHR32063:SF11">
    <property type="entry name" value="CATION OR DRUG EFFLUX SYSTEM PROTEIN"/>
    <property type="match status" value="1"/>
</dbReference>
<evidence type="ECO:0000256" key="2">
    <source>
        <dbReference type="ARBA" id="ARBA00010942"/>
    </source>
</evidence>
<keyword evidence="3" id="KW-0813">Transport</keyword>
<dbReference type="InterPro" id="IPR000731">
    <property type="entry name" value="SSD"/>
</dbReference>
<dbReference type="Gene3D" id="3.30.2090.10">
    <property type="entry name" value="Multidrug efflux transporter AcrB TolC docking domain, DN and DC subdomains"/>
    <property type="match status" value="2"/>
</dbReference>
<feature type="transmembrane region" description="Helical" evidence="10">
    <location>
        <begin position="475"/>
        <end position="502"/>
    </location>
</feature>
<feature type="compositionally biased region" description="Polar residues" evidence="9">
    <location>
        <begin position="1144"/>
        <end position="1155"/>
    </location>
</feature>
<evidence type="ECO:0000256" key="1">
    <source>
        <dbReference type="ARBA" id="ARBA00004429"/>
    </source>
</evidence>
<feature type="transmembrane region" description="Helical" evidence="10">
    <location>
        <begin position="547"/>
        <end position="567"/>
    </location>
</feature>
<sequence length="1155" mass="125464">MAVFSISDNFIKRPVLTTVCTILIVLIGTICIPLLPINNLPDIAPIQIQVSGNYSGADAQTVADTVTTTLQRQINGVEGLQFITSQSTSSGASSTQAFFGVDTDRNINQVNVQNQVTLVQPQLPDIVRQNGVSVRASSTSILLVYGFNAENNKYDDTFISNYLDLYVTDTLRRVPGVGDLMILGQRQYAMRIWLDPNRMAARGLTPPDVISALQSQNVQVGIGRIGSQPAPENQAFSFPVRVQGRFQNEAEFENLIIRSEPNGSLLRLRDVGRAELGAENYDFQALVNGQPGVGIAIYQLPGSNAVDIAAKIKETMAGLEKSFPPGLKSFIVYDITEFIETSLQEVFKTLIEAVLLVILIIFIFLQDWRTTIIPAIAIPVSLLGTMGFTLAFGFSLNTLTMFALILATGLVVDDGIVVVEAVAGKMEQGMSSRQAALQSMNELGGAVVSTSLVLIAVFLPVTFFPGATGIMYQQFALVIIFAIIVSTFNALSFSPSMAAILLRSKKGEGQGEGRGPLAWFFRQFNRVFDKIIAGYAKLIKVLIKLKLIVFGVFIALLAGTVLLYMAVPTGFIPEEDQGLFLGIIQSPEGVALNYTNRVANTVYQELKEVPEVEGSLIVSGFGLDGSGPSRGTFFVKLTNWGERTKKEQSVRAILGKLNRKFAQNQQAIIQAFNLPPVPGFSATGGFEFQLQNTSGGQLTFDQFLKSANEIIAKANQNPNLSRVFTQFTANTPQLEIDINRDRLANLNIDFVQAMTSLGTYIGGRYVNDFSMGQRNYRVMVQADERFRSTPEDLGQVYVRSRNNQLVQLKEFATIREIVGPSVISNFNLFPSIKIQGNPAPGRSSGEAIQAMDQVFRSAAISGLSYEWSGLTREEIQSGGQAAVIMLLGLIIVFLVLAAQYENYIDPVIILLTVPMAVFGAMLFISLDPRELVNDLYCQIALVMLIGLASKNAILIVEFANQSRESLGMTIPQAAANAAKERFRPILMTACSTLVGFWPLVIASGASAASRWSLGVAVFGGFFVATIMSFFLVPILYVVIKQVAEFVFGGKKKQAKGKKEAEKEIKETEEIVSQASNHPEETPVNTVSSETDGKGSVVLGNGDSPTVYYPPATTSPSDPNVTQPDNNEEMPSSTSSEGSETGESQTTKNFPGDNQL</sequence>
<organism evidence="12 13">
    <name type="scientific">Floridaenema fluviatile BLCC-F154</name>
    <dbReference type="NCBI Taxonomy" id="3153640"/>
    <lineage>
        <taxon>Bacteria</taxon>
        <taxon>Bacillati</taxon>
        <taxon>Cyanobacteriota</taxon>
        <taxon>Cyanophyceae</taxon>
        <taxon>Oscillatoriophycideae</taxon>
        <taxon>Aerosakkonematales</taxon>
        <taxon>Aerosakkonemataceae</taxon>
        <taxon>Floridanema</taxon>
        <taxon>Floridanema fluviatile</taxon>
    </lineage>
</organism>
<keyword evidence="7 10" id="KW-1133">Transmembrane helix</keyword>
<feature type="compositionally biased region" description="Polar residues" evidence="9">
    <location>
        <begin position="1072"/>
        <end position="1089"/>
    </location>
</feature>
<gene>
    <name evidence="12" type="ORF">ACE1B6_00755</name>
</gene>
<feature type="region of interest" description="Disordered" evidence="9">
    <location>
        <begin position="1067"/>
        <end position="1155"/>
    </location>
</feature>
<dbReference type="Gene3D" id="1.20.1640.10">
    <property type="entry name" value="Multidrug efflux transporter AcrB transmembrane domain"/>
    <property type="match status" value="2"/>
</dbReference>
<evidence type="ECO:0000256" key="4">
    <source>
        <dbReference type="ARBA" id="ARBA00022475"/>
    </source>
</evidence>
<dbReference type="Gene3D" id="3.30.70.1430">
    <property type="entry name" value="Multidrug efflux transporter AcrB pore domain"/>
    <property type="match status" value="2"/>
</dbReference>
<dbReference type="SUPFAM" id="SSF82693">
    <property type="entry name" value="Multidrug efflux transporter AcrB pore domain, PN1, PN2, PC1 and PC2 subdomains"/>
    <property type="match status" value="4"/>
</dbReference>
<dbReference type="InterPro" id="IPR027463">
    <property type="entry name" value="AcrB_DN_DC_subdom"/>
</dbReference>
<dbReference type="SUPFAM" id="SSF82866">
    <property type="entry name" value="Multidrug efflux transporter AcrB transmembrane domain"/>
    <property type="match status" value="2"/>
</dbReference>
<evidence type="ECO:0000313" key="13">
    <source>
        <dbReference type="Proteomes" id="UP001576776"/>
    </source>
</evidence>
<feature type="transmembrane region" description="Helical" evidence="10">
    <location>
        <begin position="1011"/>
        <end position="1039"/>
    </location>
</feature>
<accession>A0ABV4Y4P9</accession>
<feature type="transmembrane region" description="Helical" evidence="10">
    <location>
        <begin position="15"/>
        <end position="35"/>
    </location>
</feature>
<dbReference type="NCBIfam" id="TIGR00915">
    <property type="entry name" value="2A0602"/>
    <property type="match status" value="1"/>
</dbReference>
<keyword evidence="8 10" id="KW-0472">Membrane</keyword>
<dbReference type="RefSeq" id="WP_413255321.1">
    <property type="nucleotide sequence ID" value="NZ_JBHFNS010000013.1"/>
</dbReference>
<dbReference type="EMBL" id="JBHFNS010000013">
    <property type="protein sequence ID" value="MFB2933786.1"/>
    <property type="molecule type" value="Genomic_DNA"/>
</dbReference>
<evidence type="ECO:0000256" key="8">
    <source>
        <dbReference type="ARBA" id="ARBA00023136"/>
    </source>
</evidence>
<evidence type="ECO:0000256" key="5">
    <source>
        <dbReference type="ARBA" id="ARBA00022519"/>
    </source>
</evidence>
<dbReference type="Proteomes" id="UP001576776">
    <property type="component" value="Unassembled WGS sequence"/>
</dbReference>